<dbReference type="Proteomes" id="UP000198859">
    <property type="component" value="Chromosome I"/>
</dbReference>
<proteinExistence type="predicted"/>
<feature type="region of interest" description="Disordered" evidence="1">
    <location>
        <begin position="19"/>
        <end position="49"/>
    </location>
</feature>
<feature type="compositionally biased region" description="Low complexity" evidence="1">
    <location>
        <begin position="26"/>
        <end position="41"/>
    </location>
</feature>
<accession>A0A1H1Q1A4</accession>
<dbReference type="OrthoDB" id="5242307at2"/>
<sequence length="428" mass="46598">MLLTALLLLLPTGCRSDDADPGSALGPADGSAAGSQGSPAARLTPEQRRAREQRVLDQRARAVREGDLPLFLRSLDRRDRAFVARQRRYFANVVQLPLERFDYRVLPQQWDVTRRPGWGPDAQVPQVDLVTQLRDFDTRPVRRTVGFAFTWVGGRPRLVSDRGAADEPMYAGAPAPWDLAAVTVRRRPGVLGVFDRRTAPSADLVMSSVEQGIAQVDEALPFTWPGQVVVYSVEDSAVLDSFTDVPGGSIDLLGAMTFPTYAAPESSPVASTRMLVMAGSVAAGQPFLGRIVRHELSHVALGTRDDGAPTWLSEGLAEYLGARSVPLDQRIIPTAAVERAREGDARLPVSGEFNGSDQEWNYALSWMAVDHLATAQGEDRVWDLVAALHDDGRGTPDEAQDAVLRRVVGMDSRQLAARAAARIRSLYG</sequence>
<evidence type="ECO:0000313" key="3">
    <source>
        <dbReference type="Proteomes" id="UP000198859"/>
    </source>
</evidence>
<name>A0A1H1Q1A4_9ACTN</name>
<protein>
    <recommendedName>
        <fullName evidence="4">Peptidase MA superfamily protein</fullName>
    </recommendedName>
</protein>
<evidence type="ECO:0008006" key="4">
    <source>
        <dbReference type="Google" id="ProtNLM"/>
    </source>
</evidence>
<dbReference type="EMBL" id="LT629757">
    <property type="protein sequence ID" value="SDS17321.1"/>
    <property type="molecule type" value="Genomic_DNA"/>
</dbReference>
<dbReference type="RefSeq" id="WP_091727437.1">
    <property type="nucleotide sequence ID" value="NZ_LT629757.1"/>
</dbReference>
<dbReference type="STRING" id="642780.SAMN04488570_1295"/>
<evidence type="ECO:0000313" key="2">
    <source>
        <dbReference type="EMBL" id="SDS17321.1"/>
    </source>
</evidence>
<evidence type="ECO:0000256" key="1">
    <source>
        <dbReference type="SAM" id="MobiDB-lite"/>
    </source>
</evidence>
<reference evidence="3" key="1">
    <citation type="submission" date="2016-10" db="EMBL/GenBank/DDBJ databases">
        <authorList>
            <person name="Varghese N."/>
            <person name="Submissions S."/>
        </authorList>
    </citation>
    <scope>NUCLEOTIDE SEQUENCE [LARGE SCALE GENOMIC DNA]</scope>
    <source>
        <strain evidence="3">DSM 22127</strain>
    </source>
</reference>
<keyword evidence="3" id="KW-1185">Reference proteome</keyword>
<organism evidence="2 3">
    <name type="scientific">Nocardioides scoriae</name>
    <dbReference type="NCBI Taxonomy" id="642780"/>
    <lineage>
        <taxon>Bacteria</taxon>
        <taxon>Bacillati</taxon>
        <taxon>Actinomycetota</taxon>
        <taxon>Actinomycetes</taxon>
        <taxon>Propionibacteriales</taxon>
        <taxon>Nocardioidaceae</taxon>
        <taxon>Nocardioides</taxon>
    </lineage>
</organism>
<dbReference type="AlphaFoldDB" id="A0A1H1Q1A4"/>
<gene>
    <name evidence="2" type="ORF">SAMN04488570_1295</name>
</gene>